<protein>
    <recommendedName>
        <fullName evidence="2">Stage 0 sporulation protein A homolog</fullName>
    </recommendedName>
</protein>
<dbReference type="GO" id="GO:0003700">
    <property type="term" value="F:DNA-binding transcription factor activity"/>
    <property type="evidence" value="ECO:0007669"/>
    <property type="project" value="InterPro"/>
</dbReference>
<evidence type="ECO:0000256" key="4">
    <source>
        <dbReference type="ARBA" id="ARBA00022553"/>
    </source>
</evidence>
<dbReference type="PANTHER" id="PTHR42713">
    <property type="entry name" value="HISTIDINE KINASE-RELATED"/>
    <property type="match status" value="1"/>
</dbReference>
<evidence type="ECO:0000256" key="8">
    <source>
        <dbReference type="ARBA" id="ARBA00023163"/>
    </source>
</evidence>
<dbReference type="STRING" id="1619234.SAMN05421730_102936"/>
<comment type="function">
    <text evidence="9">May play the central regulatory role in sporulation. It may be an element of the effector pathway responsible for the activation of sporulation genes in response to nutritional stress. Spo0A may act in concert with spo0H (a sigma factor) to control the expression of some genes that are critical to the sporulation process.</text>
</comment>
<evidence type="ECO:0000313" key="14">
    <source>
        <dbReference type="Proteomes" id="UP000199315"/>
    </source>
</evidence>
<keyword evidence="8" id="KW-0804">Transcription</keyword>
<keyword evidence="6" id="KW-0805">Transcription regulation</keyword>
<sequence length="534" mass="61610">MLKVLIADDEIKICKLIECLIDWQSIGLKIVSVVHDGLSALSAIHEHQPDIVITDIRMPNVNGLELIKKTKDINANINFIIISGYSDFTYAQQAIKYGVEDYLLKPIKKNELLSTLTKLVEKHREQKTKETETNDMLQQIHTNKEIVKTYFINELLDNYEVPNFIPNLNKINTQYYCNFNDAFYQIMVIQPICMNDVLSDEILAFFMSKATSIIQKEINYLNELIISNHGEFTYCVLNGSYDQLITSADPARRIRSELLGLKDIFSNLKIYVYLSSVYQGIEQLPLCMKEVLFASYDKLTSVSSIIQYEQKKENSNINAILSAQFRKDFLFSLETLNTSRISKLLTETMQNIIDKNLQGNDIYAIYTELIDMFSYGVKNYNFNIDYASVTQNLLLEFHTFTNLTDLINHVIAVINSKITQLQTEKQLENTRPIRLAKQYINDNYTSPLTLEMIGLEIGLNPSYFSSIFKKETGKNFIDYLNAVRIENAKQLLIENSLTVMDICEAVGFNDIKYFTKRFKKETGLSPSDYRKLYS</sequence>
<dbReference type="PROSITE" id="PS00041">
    <property type="entry name" value="HTH_ARAC_FAMILY_1"/>
    <property type="match status" value="1"/>
</dbReference>
<keyword evidence="14" id="KW-1185">Reference proteome</keyword>
<evidence type="ECO:0000256" key="3">
    <source>
        <dbReference type="ARBA" id="ARBA00022490"/>
    </source>
</evidence>
<evidence type="ECO:0000256" key="10">
    <source>
        <dbReference type="PROSITE-ProRule" id="PRU00169"/>
    </source>
</evidence>
<evidence type="ECO:0000256" key="1">
    <source>
        <dbReference type="ARBA" id="ARBA00004496"/>
    </source>
</evidence>
<dbReference type="InterPro" id="IPR009057">
    <property type="entry name" value="Homeodomain-like_sf"/>
</dbReference>
<dbReference type="SUPFAM" id="SSF46689">
    <property type="entry name" value="Homeodomain-like"/>
    <property type="match status" value="2"/>
</dbReference>
<evidence type="ECO:0000259" key="11">
    <source>
        <dbReference type="PROSITE" id="PS01124"/>
    </source>
</evidence>
<feature type="domain" description="Response regulatory" evidence="12">
    <location>
        <begin position="3"/>
        <end position="120"/>
    </location>
</feature>
<dbReference type="EMBL" id="FMKA01000029">
    <property type="protein sequence ID" value="SCP98956.1"/>
    <property type="molecule type" value="Genomic_DNA"/>
</dbReference>
<feature type="modified residue" description="4-aspartylphosphate" evidence="10">
    <location>
        <position position="55"/>
    </location>
</feature>
<dbReference type="SMART" id="SM00342">
    <property type="entry name" value="HTH_ARAC"/>
    <property type="match status" value="1"/>
</dbReference>
<dbReference type="InterPro" id="IPR020449">
    <property type="entry name" value="Tscrpt_reg_AraC-type_HTH"/>
</dbReference>
<dbReference type="InterPro" id="IPR051552">
    <property type="entry name" value="HptR"/>
</dbReference>
<reference evidence="13 14" key="1">
    <citation type="submission" date="2016-09" db="EMBL/GenBank/DDBJ databases">
        <authorList>
            <person name="Capua I."/>
            <person name="De Benedictis P."/>
            <person name="Joannis T."/>
            <person name="Lombin L.H."/>
            <person name="Cattoli G."/>
        </authorList>
    </citation>
    <scope>NUCLEOTIDE SEQUENCE [LARGE SCALE GENOMIC DNA]</scope>
    <source>
        <strain evidence="13 14">GluBS11</strain>
    </source>
</reference>
<feature type="domain" description="HTH araC/xylS-type" evidence="11">
    <location>
        <begin position="434"/>
        <end position="532"/>
    </location>
</feature>
<dbReference type="Gene3D" id="1.10.10.60">
    <property type="entry name" value="Homeodomain-like"/>
    <property type="match status" value="2"/>
</dbReference>
<keyword evidence="5" id="KW-0902">Two-component regulatory system</keyword>
<evidence type="ECO:0000313" key="13">
    <source>
        <dbReference type="EMBL" id="SCP98956.1"/>
    </source>
</evidence>
<dbReference type="PANTHER" id="PTHR42713:SF3">
    <property type="entry name" value="TRANSCRIPTIONAL REGULATORY PROTEIN HPTR"/>
    <property type="match status" value="1"/>
</dbReference>
<dbReference type="SUPFAM" id="SSF52172">
    <property type="entry name" value="CheY-like"/>
    <property type="match status" value="1"/>
</dbReference>
<dbReference type="CDD" id="cd17536">
    <property type="entry name" value="REC_YesN-like"/>
    <property type="match status" value="1"/>
</dbReference>
<dbReference type="PROSITE" id="PS50110">
    <property type="entry name" value="RESPONSE_REGULATORY"/>
    <property type="match status" value="1"/>
</dbReference>
<evidence type="ECO:0000256" key="7">
    <source>
        <dbReference type="ARBA" id="ARBA00023125"/>
    </source>
</evidence>
<name>A0A1D3TXB6_9FIRM</name>
<dbReference type="InterPro" id="IPR001789">
    <property type="entry name" value="Sig_transdc_resp-reg_receiver"/>
</dbReference>
<dbReference type="Gene3D" id="3.40.50.2300">
    <property type="match status" value="1"/>
</dbReference>
<dbReference type="InterPro" id="IPR018062">
    <property type="entry name" value="HTH_AraC-typ_CS"/>
</dbReference>
<evidence type="ECO:0000256" key="5">
    <source>
        <dbReference type="ARBA" id="ARBA00023012"/>
    </source>
</evidence>
<dbReference type="GO" id="GO:0000160">
    <property type="term" value="P:phosphorelay signal transduction system"/>
    <property type="evidence" value="ECO:0007669"/>
    <property type="project" value="UniProtKB-KW"/>
</dbReference>
<dbReference type="PRINTS" id="PR00032">
    <property type="entry name" value="HTHARAC"/>
</dbReference>
<dbReference type="OrthoDB" id="9794370at2"/>
<comment type="subcellular location">
    <subcellularLocation>
        <location evidence="1">Cytoplasm</location>
    </subcellularLocation>
</comment>
<evidence type="ECO:0000259" key="12">
    <source>
        <dbReference type="PROSITE" id="PS50110"/>
    </source>
</evidence>
<dbReference type="SMART" id="SM00448">
    <property type="entry name" value="REC"/>
    <property type="match status" value="1"/>
</dbReference>
<keyword evidence="7" id="KW-0238">DNA-binding</keyword>
<dbReference type="GO" id="GO:0005737">
    <property type="term" value="C:cytoplasm"/>
    <property type="evidence" value="ECO:0007669"/>
    <property type="project" value="UniProtKB-SubCell"/>
</dbReference>
<dbReference type="InterPro" id="IPR011006">
    <property type="entry name" value="CheY-like_superfamily"/>
</dbReference>
<dbReference type="InterPro" id="IPR018060">
    <property type="entry name" value="HTH_AraC"/>
</dbReference>
<dbReference type="PROSITE" id="PS01124">
    <property type="entry name" value="HTH_ARAC_FAMILY_2"/>
    <property type="match status" value="1"/>
</dbReference>
<evidence type="ECO:0000256" key="2">
    <source>
        <dbReference type="ARBA" id="ARBA00018672"/>
    </source>
</evidence>
<keyword evidence="3" id="KW-0963">Cytoplasm</keyword>
<proteinExistence type="predicted"/>
<evidence type="ECO:0000256" key="9">
    <source>
        <dbReference type="ARBA" id="ARBA00024867"/>
    </source>
</evidence>
<dbReference type="RefSeq" id="WP_091236195.1">
    <property type="nucleotide sequence ID" value="NZ_FMKA01000029.1"/>
</dbReference>
<evidence type="ECO:0000256" key="6">
    <source>
        <dbReference type="ARBA" id="ARBA00023015"/>
    </source>
</evidence>
<gene>
    <name evidence="13" type="ORF">SAMN05421730_102936</name>
</gene>
<dbReference type="Proteomes" id="UP000199315">
    <property type="component" value="Unassembled WGS sequence"/>
</dbReference>
<accession>A0A1D3TXB6</accession>
<dbReference type="AlphaFoldDB" id="A0A1D3TXB6"/>
<dbReference type="GO" id="GO:0043565">
    <property type="term" value="F:sequence-specific DNA binding"/>
    <property type="evidence" value="ECO:0007669"/>
    <property type="project" value="InterPro"/>
</dbReference>
<keyword evidence="4 10" id="KW-0597">Phosphoprotein</keyword>
<organism evidence="13 14">
    <name type="scientific">Anaerobium acetethylicum</name>
    <dbReference type="NCBI Taxonomy" id="1619234"/>
    <lineage>
        <taxon>Bacteria</taxon>
        <taxon>Bacillati</taxon>
        <taxon>Bacillota</taxon>
        <taxon>Clostridia</taxon>
        <taxon>Lachnospirales</taxon>
        <taxon>Lachnospiraceae</taxon>
        <taxon>Anaerobium</taxon>
    </lineage>
</organism>
<dbReference type="Pfam" id="PF00072">
    <property type="entry name" value="Response_reg"/>
    <property type="match status" value="1"/>
</dbReference>
<dbReference type="Pfam" id="PF12833">
    <property type="entry name" value="HTH_18"/>
    <property type="match status" value="1"/>
</dbReference>